<name>A0A9X1Z2E8_9GAMM</name>
<dbReference type="GO" id="GO:0003677">
    <property type="term" value="F:DNA binding"/>
    <property type="evidence" value="ECO:0007669"/>
    <property type="project" value="InterPro"/>
</dbReference>
<comment type="caution">
    <text evidence="2">The sequence shown here is derived from an EMBL/GenBank/DDBJ whole genome shotgun (WGS) entry which is preliminary data.</text>
</comment>
<protein>
    <submittedName>
        <fullName evidence="2">Transposase</fullName>
    </submittedName>
</protein>
<accession>A0A9X1Z2E8</accession>
<dbReference type="GO" id="GO:0006313">
    <property type="term" value="P:DNA transposition"/>
    <property type="evidence" value="ECO:0007669"/>
    <property type="project" value="InterPro"/>
</dbReference>
<dbReference type="RefSeq" id="WP_188923560.1">
    <property type="nucleotide sequence ID" value="NZ_BMQI01000001.1"/>
</dbReference>
<dbReference type="InterPro" id="IPR009057">
    <property type="entry name" value="Homeodomain-like_sf"/>
</dbReference>
<keyword evidence="3" id="KW-1185">Reference proteome</keyword>
<reference evidence="2" key="1">
    <citation type="submission" date="2022-01" db="EMBL/GenBank/DDBJ databases">
        <title>Whole genome-based taxonomy of the Shewanellaceae.</title>
        <authorList>
            <person name="Martin-Rodriguez A.J."/>
        </authorList>
    </citation>
    <scope>NUCLEOTIDE SEQUENCE</scope>
    <source>
        <strain evidence="2">DSM 23803</strain>
    </source>
</reference>
<dbReference type="InterPro" id="IPR002514">
    <property type="entry name" value="Transposase_8"/>
</dbReference>
<sequence>MTISTARHYSIDFQYQVISEVKEHNRLLSDVAKQYGISAKTVYKWVKHSDTRKNETRGEIVSEIAHLQQKITQLSQQLQTMAS</sequence>
<dbReference type="SUPFAM" id="SSF46689">
    <property type="entry name" value="Homeodomain-like"/>
    <property type="match status" value="1"/>
</dbReference>
<evidence type="ECO:0000256" key="1">
    <source>
        <dbReference type="ARBA" id="ARBA00009964"/>
    </source>
</evidence>
<dbReference type="AlphaFoldDB" id="A0A9X1Z2E8"/>
<dbReference type="Proteomes" id="UP001139408">
    <property type="component" value="Unassembled WGS sequence"/>
</dbReference>
<gene>
    <name evidence="2" type="ORF">L2749_00005</name>
</gene>
<evidence type="ECO:0000313" key="2">
    <source>
        <dbReference type="EMBL" id="MCL1103653.1"/>
    </source>
</evidence>
<evidence type="ECO:0000313" key="3">
    <source>
        <dbReference type="Proteomes" id="UP001139408"/>
    </source>
</evidence>
<proteinExistence type="inferred from homology"/>
<dbReference type="Pfam" id="PF01527">
    <property type="entry name" value="HTH_Tnp_1"/>
    <property type="match status" value="1"/>
</dbReference>
<dbReference type="EMBL" id="JAKILJ010000001">
    <property type="protein sequence ID" value="MCL1103653.1"/>
    <property type="molecule type" value="Genomic_DNA"/>
</dbReference>
<comment type="similarity">
    <text evidence="1">Belongs to the transposase 8 family.</text>
</comment>
<dbReference type="Gene3D" id="1.10.10.60">
    <property type="entry name" value="Homeodomain-like"/>
    <property type="match status" value="1"/>
</dbReference>
<organism evidence="2 3">
    <name type="scientific">Shewanella algicola</name>
    <dbReference type="NCBI Taxonomy" id="640633"/>
    <lineage>
        <taxon>Bacteria</taxon>
        <taxon>Pseudomonadati</taxon>
        <taxon>Pseudomonadota</taxon>
        <taxon>Gammaproteobacteria</taxon>
        <taxon>Alteromonadales</taxon>
        <taxon>Shewanellaceae</taxon>
        <taxon>Shewanella</taxon>
    </lineage>
</organism>
<dbReference type="GO" id="GO:0004803">
    <property type="term" value="F:transposase activity"/>
    <property type="evidence" value="ECO:0007669"/>
    <property type="project" value="InterPro"/>
</dbReference>